<dbReference type="Gene3D" id="3.30.160.20">
    <property type="match status" value="1"/>
</dbReference>
<keyword evidence="8" id="KW-1185">Reference proteome</keyword>
<dbReference type="PANTHER" id="PTHR46203">
    <property type="entry name" value="PROBABLE PEPTIDE CHAIN RELEASE FACTOR C12ORF65"/>
    <property type="match status" value="1"/>
</dbReference>
<evidence type="ECO:0000313" key="7">
    <source>
        <dbReference type="EMBL" id="OQE34797.1"/>
    </source>
</evidence>
<evidence type="ECO:0000256" key="2">
    <source>
        <dbReference type="ARBA" id="ARBA00010835"/>
    </source>
</evidence>
<dbReference type="InterPro" id="IPR052405">
    <property type="entry name" value="Mito_Transl_Release_Factor"/>
</dbReference>
<dbReference type="Proteomes" id="UP000191500">
    <property type="component" value="Unassembled WGS sequence"/>
</dbReference>
<feature type="compositionally biased region" description="Basic residues" evidence="5">
    <location>
        <begin position="120"/>
        <end position="132"/>
    </location>
</feature>
<sequence length="205" mass="22546">MLSRLHWGTSSRIIASPVRFFSQTLNVPAKALPPRLKINDADISIAYLKGTGPGGQKINKTNSAVQIIHKPSGVVVKCQATRSQSQNEKIARSLLADRVEVQERGDKSRVAIKAAAAKKKKASKMKKTRRKYRELEAGKEGEVIEEEDEIEIIWDEDVKEEGESKESTSEVEDESQPSGESGKRIESTPEVGHESKSPGEPGKDV</sequence>
<feature type="compositionally biased region" description="Basic and acidic residues" evidence="5">
    <location>
        <begin position="181"/>
        <end position="205"/>
    </location>
</feature>
<comment type="similarity">
    <text evidence="2">Belongs to the prokaryotic/mitochondrial release factor family.</text>
</comment>
<evidence type="ECO:0000256" key="4">
    <source>
        <dbReference type="ARBA" id="ARBA00023128"/>
    </source>
</evidence>
<feature type="compositionally biased region" description="Acidic residues" evidence="5">
    <location>
        <begin position="143"/>
        <end position="160"/>
    </location>
</feature>
<keyword evidence="4" id="KW-0496">Mitochondrion</keyword>
<accession>A0A1V6U8I8</accession>
<dbReference type="Pfam" id="PF00472">
    <property type="entry name" value="RF-1"/>
    <property type="match status" value="1"/>
</dbReference>
<dbReference type="FunFam" id="3.30.160.20:FF:000065">
    <property type="entry name" value="Peptidyl-tRNA hydrolase domain protein"/>
    <property type="match status" value="1"/>
</dbReference>
<dbReference type="AlphaFoldDB" id="A0A1V6U8I8"/>
<evidence type="ECO:0000256" key="3">
    <source>
        <dbReference type="ARBA" id="ARBA00022946"/>
    </source>
</evidence>
<feature type="region of interest" description="Disordered" evidence="5">
    <location>
        <begin position="120"/>
        <end position="205"/>
    </location>
</feature>
<name>A0A1V6U8I8_9EURO</name>
<dbReference type="GO" id="GO:0005739">
    <property type="term" value="C:mitochondrion"/>
    <property type="evidence" value="ECO:0007669"/>
    <property type="project" value="UniProtKB-SubCell"/>
</dbReference>
<organism evidence="7 8">
    <name type="scientific">Penicillium coprophilum</name>
    <dbReference type="NCBI Taxonomy" id="36646"/>
    <lineage>
        <taxon>Eukaryota</taxon>
        <taxon>Fungi</taxon>
        <taxon>Dikarya</taxon>
        <taxon>Ascomycota</taxon>
        <taxon>Pezizomycotina</taxon>
        <taxon>Eurotiomycetes</taxon>
        <taxon>Eurotiomycetidae</taxon>
        <taxon>Eurotiales</taxon>
        <taxon>Aspergillaceae</taxon>
        <taxon>Penicillium</taxon>
    </lineage>
</organism>
<feature type="domain" description="Prokaryotic-type class I peptide chain release factors" evidence="6">
    <location>
        <begin position="36"/>
        <end position="133"/>
    </location>
</feature>
<evidence type="ECO:0000313" key="8">
    <source>
        <dbReference type="Proteomes" id="UP000191500"/>
    </source>
</evidence>
<evidence type="ECO:0000256" key="1">
    <source>
        <dbReference type="ARBA" id="ARBA00004173"/>
    </source>
</evidence>
<keyword evidence="3" id="KW-0809">Transit peptide</keyword>
<dbReference type="GO" id="GO:0003747">
    <property type="term" value="F:translation release factor activity"/>
    <property type="evidence" value="ECO:0007669"/>
    <property type="project" value="InterPro"/>
</dbReference>
<gene>
    <name evidence="7" type="ORF">PENCOP_c015G06192</name>
</gene>
<dbReference type="PANTHER" id="PTHR46203:SF1">
    <property type="entry name" value="MITOCHONDRIAL TRANSLATION RELEASE FACTOR IN RESCUE"/>
    <property type="match status" value="1"/>
</dbReference>
<proteinExistence type="inferred from homology"/>
<dbReference type="InterPro" id="IPR045853">
    <property type="entry name" value="Pep_chain_release_fac_I_sf"/>
</dbReference>
<evidence type="ECO:0000259" key="6">
    <source>
        <dbReference type="Pfam" id="PF00472"/>
    </source>
</evidence>
<evidence type="ECO:0000256" key="5">
    <source>
        <dbReference type="SAM" id="MobiDB-lite"/>
    </source>
</evidence>
<protein>
    <recommendedName>
        <fullName evidence="6">Prokaryotic-type class I peptide chain release factors domain-containing protein</fullName>
    </recommendedName>
</protein>
<feature type="compositionally biased region" description="Basic and acidic residues" evidence="5">
    <location>
        <begin position="133"/>
        <end position="142"/>
    </location>
</feature>
<dbReference type="STRING" id="36646.A0A1V6U8I8"/>
<dbReference type="SUPFAM" id="SSF75620">
    <property type="entry name" value="Release factor"/>
    <property type="match status" value="1"/>
</dbReference>
<dbReference type="InterPro" id="IPR000352">
    <property type="entry name" value="Pep_chain_release_fac_I"/>
</dbReference>
<dbReference type="EMBL" id="MDDG01000015">
    <property type="protein sequence ID" value="OQE34797.1"/>
    <property type="molecule type" value="Genomic_DNA"/>
</dbReference>
<reference evidence="8" key="1">
    <citation type="journal article" date="2017" name="Nat. Microbiol.">
        <title>Global analysis of biosynthetic gene clusters reveals vast potential of secondary metabolite production in Penicillium species.</title>
        <authorList>
            <person name="Nielsen J.C."/>
            <person name="Grijseels S."/>
            <person name="Prigent S."/>
            <person name="Ji B."/>
            <person name="Dainat J."/>
            <person name="Nielsen K.F."/>
            <person name="Frisvad J.C."/>
            <person name="Workman M."/>
            <person name="Nielsen J."/>
        </authorList>
    </citation>
    <scope>NUCLEOTIDE SEQUENCE [LARGE SCALE GENOMIC DNA]</scope>
    <source>
        <strain evidence="8">IBT 31321</strain>
    </source>
</reference>
<comment type="subcellular location">
    <subcellularLocation>
        <location evidence="1">Mitochondrion</location>
    </subcellularLocation>
</comment>
<dbReference type="GO" id="GO:0032543">
    <property type="term" value="P:mitochondrial translation"/>
    <property type="evidence" value="ECO:0007669"/>
    <property type="project" value="UniProtKB-ARBA"/>
</dbReference>
<comment type="caution">
    <text evidence="7">The sequence shown here is derived from an EMBL/GenBank/DDBJ whole genome shotgun (WGS) entry which is preliminary data.</text>
</comment>